<accession>A0A5C3L2Y3</accession>
<name>A0A5C3L2Y3_COPMA</name>
<dbReference type="GO" id="GO:0005762">
    <property type="term" value="C:mitochondrial large ribosomal subunit"/>
    <property type="evidence" value="ECO:0007669"/>
    <property type="project" value="TreeGrafter"/>
</dbReference>
<dbReference type="AlphaFoldDB" id="A0A5C3L2Y3"/>
<dbReference type="OrthoDB" id="4726at2759"/>
<dbReference type="SUPFAM" id="SSF50104">
    <property type="entry name" value="Translation proteins SH3-like domain"/>
    <property type="match status" value="1"/>
</dbReference>
<dbReference type="Gene3D" id="2.30.30.790">
    <property type="match status" value="1"/>
</dbReference>
<dbReference type="InterPro" id="IPR001857">
    <property type="entry name" value="Ribosomal_bL19"/>
</dbReference>
<dbReference type="Proteomes" id="UP000307440">
    <property type="component" value="Unassembled WGS sequence"/>
</dbReference>
<dbReference type="PANTHER" id="PTHR15680">
    <property type="entry name" value="RIBOSOMAL PROTEIN L19"/>
    <property type="match status" value="1"/>
</dbReference>
<keyword evidence="5" id="KW-1185">Reference proteome</keyword>
<dbReference type="InterPro" id="IPR008991">
    <property type="entry name" value="Translation_prot_SH3-like_sf"/>
</dbReference>
<dbReference type="GO" id="GO:0003735">
    <property type="term" value="F:structural constituent of ribosome"/>
    <property type="evidence" value="ECO:0007669"/>
    <property type="project" value="InterPro"/>
</dbReference>
<gene>
    <name evidence="4" type="ORF">FA15DRAFT_238290</name>
</gene>
<dbReference type="EMBL" id="ML210168">
    <property type="protein sequence ID" value="TFK27068.1"/>
    <property type="molecule type" value="Genomic_DNA"/>
</dbReference>
<reference evidence="4 5" key="1">
    <citation type="journal article" date="2019" name="Nat. Ecol. Evol.">
        <title>Megaphylogeny resolves global patterns of mushroom evolution.</title>
        <authorList>
            <person name="Varga T."/>
            <person name="Krizsan K."/>
            <person name="Foldi C."/>
            <person name="Dima B."/>
            <person name="Sanchez-Garcia M."/>
            <person name="Sanchez-Ramirez S."/>
            <person name="Szollosi G.J."/>
            <person name="Szarkandi J.G."/>
            <person name="Papp V."/>
            <person name="Albert L."/>
            <person name="Andreopoulos W."/>
            <person name="Angelini C."/>
            <person name="Antonin V."/>
            <person name="Barry K.W."/>
            <person name="Bougher N.L."/>
            <person name="Buchanan P."/>
            <person name="Buyck B."/>
            <person name="Bense V."/>
            <person name="Catcheside P."/>
            <person name="Chovatia M."/>
            <person name="Cooper J."/>
            <person name="Damon W."/>
            <person name="Desjardin D."/>
            <person name="Finy P."/>
            <person name="Geml J."/>
            <person name="Haridas S."/>
            <person name="Hughes K."/>
            <person name="Justo A."/>
            <person name="Karasinski D."/>
            <person name="Kautmanova I."/>
            <person name="Kiss B."/>
            <person name="Kocsube S."/>
            <person name="Kotiranta H."/>
            <person name="LaButti K.M."/>
            <person name="Lechner B.E."/>
            <person name="Liimatainen K."/>
            <person name="Lipzen A."/>
            <person name="Lukacs Z."/>
            <person name="Mihaltcheva S."/>
            <person name="Morgado L.N."/>
            <person name="Niskanen T."/>
            <person name="Noordeloos M.E."/>
            <person name="Ohm R.A."/>
            <person name="Ortiz-Santana B."/>
            <person name="Ovrebo C."/>
            <person name="Racz N."/>
            <person name="Riley R."/>
            <person name="Savchenko A."/>
            <person name="Shiryaev A."/>
            <person name="Soop K."/>
            <person name="Spirin V."/>
            <person name="Szebenyi C."/>
            <person name="Tomsovsky M."/>
            <person name="Tulloss R.E."/>
            <person name="Uehling J."/>
            <person name="Grigoriev I.V."/>
            <person name="Vagvolgyi C."/>
            <person name="Papp T."/>
            <person name="Martin F.M."/>
            <person name="Miettinen O."/>
            <person name="Hibbett D.S."/>
            <person name="Nagy L.G."/>
        </authorList>
    </citation>
    <scope>NUCLEOTIDE SEQUENCE [LARGE SCALE GENOMIC DNA]</scope>
    <source>
        <strain evidence="4 5">CBS 121175</strain>
    </source>
</reference>
<evidence type="ECO:0000256" key="1">
    <source>
        <dbReference type="ARBA" id="ARBA00005781"/>
    </source>
</evidence>
<keyword evidence="3" id="KW-0687">Ribonucleoprotein</keyword>
<comment type="similarity">
    <text evidence="1">Belongs to the bacterial ribosomal protein bL19 family.</text>
</comment>
<dbReference type="Pfam" id="PF01245">
    <property type="entry name" value="Ribosomal_L19"/>
    <property type="match status" value="1"/>
</dbReference>
<sequence>MAAHLSRSFARLMSTATTSASAAKSQATVYPFSKTALITLPPPNHVTTKLLNGKGLMEHIRKTLATPEKQAIIDKLFSRKSPHQLRPGSIVTVIQDQAPTQFTGVLIAVRRRGQDTSFRLRNIIQRTGVELQFFANSPNLKEIKLIRKPPGGRMRRAKLFYLRDAPDKMSMLAGGKK</sequence>
<proteinExistence type="inferred from homology"/>
<dbReference type="STRING" id="230819.A0A5C3L2Y3"/>
<dbReference type="PANTHER" id="PTHR15680:SF9">
    <property type="entry name" value="LARGE RIBOSOMAL SUBUNIT PROTEIN BL19M"/>
    <property type="match status" value="1"/>
</dbReference>
<protein>
    <recommendedName>
        <fullName evidence="6">Ribosomal protein L19</fullName>
    </recommendedName>
</protein>
<dbReference type="InterPro" id="IPR038657">
    <property type="entry name" value="Ribosomal_bL19_sf"/>
</dbReference>
<organism evidence="4 5">
    <name type="scientific">Coprinopsis marcescibilis</name>
    <name type="common">Agaric fungus</name>
    <name type="synonym">Psathyrella marcescibilis</name>
    <dbReference type="NCBI Taxonomy" id="230819"/>
    <lineage>
        <taxon>Eukaryota</taxon>
        <taxon>Fungi</taxon>
        <taxon>Dikarya</taxon>
        <taxon>Basidiomycota</taxon>
        <taxon>Agaricomycotina</taxon>
        <taxon>Agaricomycetes</taxon>
        <taxon>Agaricomycetidae</taxon>
        <taxon>Agaricales</taxon>
        <taxon>Agaricineae</taxon>
        <taxon>Psathyrellaceae</taxon>
        <taxon>Coprinopsis</taxon>
    </lineage>
</organism>
<evidence type="ECO:0000313" key="4">
    <source>
        <dbReference type="EMBL" id="TFK27068.1"/>
    </source>
</evidence>
<evidence type="ECO:0000313" key="5">
    <source>
        <dbReference type="Proteomes" id="UP000307440"/>
    </source>
</evidence>
<evidence type="ECO:0008006" key="6">
    <source>
        <dbReference type="Google" id="ProtNLM"/>
    </source>
</evidence>
<evidence type="ECO:0000256" key="3">
    <source>
        <dbReference type="ARBA" id="ARBA00023274"/>
    </source>
</evidence>
<evidence type="ECO:0000256" key="2">
    <source>
        <dbReference type="ARBA" id="ARBA00022980"/>
    </source>
</evidence>
<keyword evidence="2" id="KW-0689">Ribosomal protein</keyword>
<dbReference type="GO" id="GO:0006412">
    <property type="term" value="P:translation"/>
    <property type="evidence" value="ECO:0007669"/>
    <property type="project" value="InterPro"/>
</dbReference>